<keyword evidence="5" id="KW-1185">Reference proteome</keyword>
<dbReference type="GO" id="GO:0016787">
    <property type="term" value="F:hydrolase activity"/>
    <property type="evidence" value="ECO:0007669"/>
    <property type="project" value="UniProtKB-KW"/>
</dbReference>
<dbReference type="Pfam" id="PF00395">
    <property type="entry name" value="SLH"/>
    <property type="match status" value="2"/>
</dbReference>
<dbReference type="SMART" id="SM00636">
    <property type="entry name" value="Glyco_18"/>
    <property type="match status" value="1"/>
</dbReference>
<dbReference type="RefSeq" id="WP_108994971.1">
    <property type="nucleotide sequence ID" value="NZ_BDQX01000325.1"/>
</dbReference>
<proteinExistence type="predicted"/>
<gene>
    <name evidence="4" type="ORF">PAT3040_05214</name>
</gene>
<dbReference type="AlphaFoldDB" id="A0A2R5EUY6"/>
<dbReference type="GO" id="GO:0008061">
    <property type="term" value="F:chitin binding"/>
    <property type="evidence" value="ECO:0007669"/>
    <property type="project" value="InterPro"/>
</dbReference>
<dbReference type="Proteomes" id="UP000245202">
    <property type="component" value="Unassembled WGS sequence"/>
</dbReference>
<keyword evidence="1" id="KW-0732">Signal</keyword>
<feature type="chain" id="PRO_5015333157" evidence="1">
    <location>
        <begin position="24"/>
        <end position="537"/>
    </location>
</feature>
<accession>A0A2R5EUY6</accession>
<feature type="domain" description="SLH" evidence="2">
    <location>
        <begin position="26"/>
        <end position="89"/>
    </location>
</feature>
<keyword evidence="4" id="KW-0378">Hydrolase</keyword>
<evidence type="ECO:0000256" key="1">
    <source>
        <dbReference type="SAM" id="SignalP"/>
    </source>
</evidence>
<dbReference type="PROSITE" id="PS51272">
    <property type="entry name" value="SLH"/>
    <property type="match status" value="2"/>
</dbReference>
<name>A0A2R5EUY6_9BACL</name>
<dbReference type="InterPro" id="IPR029070">
    <property type="entry name" value="Chitinase_insertion_sf"/>
</dbReference>
<dbReference type="PANTHER" id="PTHR46066:SF2">
    <property type="entry name" value="CHITINASE DOMAIN-CONTAINING PROTEIN 1"/>
    <property type="match status" value="1"/>
</dbReference>
<dbReference type="GO" id="GO:0005975">
    <property type="term" value="P:carbohydrate metabolic process"/>
    <property type="evidence" value="ECO:0007669"/>
    <property type="project" value="InterPro"/>
</dbReference>
<feature type="signal peptide" evidence="1">
    <location>
        <begin position="1"/>
        <end position="23"/>
    </location>
</feature>
<feature type="domain" description="SLH" evidence="2">
    <location>
        <begin position="165"/>
        <end position="227"/>
    </location>
</feature>
<dbReference type="InterPro" id="IPR017853">
    <property type="entry name" value="GH"/>
</dbReference>
<reference evidence="4 5" key="1">
    <citation type="submission" date="2017-08" db="EMBL/GenBank/DDBJ databases">
        <title>Substantial Increase in Enzyme Production by Combined Drug-Resistance Mutations in Paenibacillus agaridevorans.</title>
        <authorList>
            <person name="Tanaka Y."/>
            <person name="Funane K."/>
            <person name="Hosaka T."/>
            <person name="Shiwa Y."/>
            <person name="Fujita N."/>
            <person name="Miyazaki T."/>
            <person name="Yoshikawa H."/>
            <person name="Murakami K."/>
            <person name="Kasahara K."/>
            <person name="Inaoka T."/>
            <person name="Hiraga Y."/>
            <person name="Ochi K."/>
        </authorList>
    </citation>
    <scope>NUCLEOTIDE SEQUENCE [LARGE SCALE GENOMIC DNA]</scope>
    <source>
        <strain evidence="4 5">T-3040</strain>
    </source>
</reference>
<sequence>MKLRVTLLLTMIAMMLFASPAMAYDVQLKPFKDEENDYALDPIYTLAALGVINGYEDLTYRPRMDLSREAFVKLLVVAEQVESGQPIGSIPADVAKDRWSASYIAAAFDRAWLESLLDSEGRFLPSQTITRQEVAMLIGVSQLEKLPVEQREAWLSSEWMKERDTRAFKDVASIDADMQPYVYYASRLGIMEGDAAGFKPKQPLIRKQAAAVIYRLLDSRIAGLKIDFTGYYAIESYPAIGHMDKLSNVIMGWSSLQYDGAGLAKLNTGSGDYKVPNGFGEVVEAAGKAGASKELMVFYAGSDLKDFLRDKPARGAFIDSLLATLSNPAYSFTGVQIDFEGLREAGSAADFTSFLKELKEQLGTLTLSVAVPPIHYYSGYDLGAIGKLADTVVLMAYDFTHAESKLPSAPLPLVNDTVVTALKAIPKEKLVLGVSKQANQWITAPNGVTGPVYKPRIADVEKRLAMPGVKTTWSTPHLLKKAEFTDERGSHLVYYEDAQSISKKIWLAKYYGLKGVSLWHMGNYTAADWALVGQHAS</sequence>
<feature type="domain" description="GH18" evidence="3">
    <location>
        <begin position="226"/>
        <end position="537"/>
    </location>
</feature>
<dbReference type="PANTHER" id="PTHR46066">
    <property type="entry name" value="CHITINASE DOMAIN-CONTAINING PROTEIN 1 FAMILY MEMBER"/>
    <property type="match status" value="1"/>
</dbReference>
<dbReference type="InterPro" id="IPR001119">
    <property type="entry name" value="SLH_dom"/>
</dbReference>
<dbReference type="InterPro" id="IPR001223">
    <property type="entry name" value="Glyco_hydro18_cat"/>
</dbReference>
<dbReference type="Gene3D" id="3.20.20.80">
    <property type="entry name" value="Glycosidases"/>
    <property type="match status" value="1"/>
</dbReference>
<evidence type="ECO:0000313" key="5">
    <source>
        <dbReference type="Proteomes" id="UP000245202"/>
    </source>
</evidence>
<organism evidence="4 5">
    <name type="scientific">Paenibacillus agaridevorans</name>
    <dbReference type="NCBI Taxonomy" id="171404"/>
    <lineage>
        <taxon>Bacteria</taxon>
        <taxon>Bacillati</taxon>
        <taxon>Bacillota</taxon>
        <taxon>Bacilli</taxon>
        <taxon>Bacillales</taxon>
        <taxon>Paenibacillaceae</taxon>
        <taxon>Paenibacillus</taxon>
    </lineage>
</organism>
<dbReference type="PROSITE" id="PS51910">
    <property type="entry name" value="GH18_2"/>
    <property type="match status" value="1"/>
</dbReference>
<dbReference type="Pfam" id="PF00704">
    <property type="entry name" value="Glyco_hydro_18"/>
    <property type="match status" value="1"/>
</dbReference>
<dbReference type="Gene3D" id="3.10.50.10">
    <property type="match status" value="1"/>
</dbReference>
<protein>
    <submittedName>
        <fullName evidence="4">Glycoside hydrolase</fullName>
    </submittedName>
</protein>
<evidence type="ECO:0000313" key="4">
    <source>
        <dbReference type="EMBL" id="GBG10480.1"/>
    </source>
</evidence>
<dbReference type="SUPFAM" id="SSF51445">
    <property type="entry name" value="(Trans)glycosidases"/>
    <property type="match status" value="1"/>
</dbReference>
<dbReference type="EMBL" id="BDQX01000325">
    <property type="protein sequence ID" value="GBG10480.1"/>
    <property type="molecule type" value="Genomic_DNA"/>
</dbReference>
<dbReference type="InterPro" id="IPR011583">
    <property type="entry name" value="Chitinase_II/V-like_cat"/>
</dbReference>
<comment type="caution">
    <text evidence="4">The sequence shown here is derived from an EMBL/GenBank/DDBJ whole genome shotgun (WGS) entry which is preliminary data.</text>
</comment>
<evidence type="ECO:0000259" key="3">
    <source>
        <dbReference type="PROSITE" id="PS51910"/>
    </source>
</evidence>
<evidence type="ECO:0000259" key="2">
    <source>
        <dbReference type="PROSITE" id="PS51272"/>
    </source>
</evidence>